<dbReference type="GO" id="GO:0042393">
    <property type="term" value="F:histone binding"/>
    <property type="evidence" value="ECO:0007669"/>
    <property type="project" value="TreeGrafter"/>
</dbReference>
<feature type="compositionally biased region" description="Polar residues" evidence="7">
    <location>
        <begin position="360"/>
        <end position="373"/>
    </location>
</feature>
<protein>
    <recommendedName>
        <fullName evidence="10">Tetratricopeptide SHNi-TPR domain-containing protein</fullName>
    </recommendedName>
</protein>
<dbReference type="PANTHER" id="PTHR15081">
    <property type="entry name" value="NUCLEAR AUTOANTIGENIC SPERM PROTEIN NASP -RELATED"/>
    <property type="match status" value="1"/>
</dbReference>
<keyword evidence="5" id="KW-0539">Nucleus</keyword>
<feature type="compositionally biased region" description="Basic and acidic residues" evidence="7">
    <location>
        <begin position="437"/>
        <end position="451"/>
    </location>
</feature>
<evidence type="ECO:0000256" key="3">
    <source>
        <dbReference type="ARBA" id="ARBA00022737"/>
    </source>
</evidence>
<feature type="region of interest" description="Disordered" evidence="7">
    <location>
        <begin position="397"/>
        <end position="451"/>
    </location>
</feature>
<feature type="compositionally biased region" description="Acidic residues" evidence="7">
    <location>
        <begin position="167"/>
        <end position="184"/>
    </location>
</feature>
<dbReference type="Proteomes" id="UP000695562">
    <property type="component" value="Unassembled WGS sequence"/>
</dbReference>
<comment type="similarity">
    <text evidence="2">Belongs to the NASP family.</text>
</comment>
<feature type="region of interest" description="Disordered" evidence="7">
    <location>
        <begin position="130"/>
        <end position="203"/>
    </location>
</feature>
<dbReference type="SUPFAM" id="SSF48452">
    <property type="entry name" value="TPR-like"/>
    <property type="match status" value="1"/>
</dbReference>
<evidence type="ECO:0000256" key="4">
    <source>
        <dbReference type="ARBA" id="ARBA00022803"/>
    </source>
</evidence>
<keyword evidence="9" id="KW-1185">Reference proteome</keyword>
<dbReference type="Gene3D" id="1.25.40.10">
    <property type="entry name" value="Tetratricopeptide repeat domain"/>
    <property type="match status" value="1"/>
</dbReference>
<evidence type="ECO:0000256" key="7">
    <source>
        <dbReference type="SAM" id="MobiDB-lite"/>
    </source>
</evidence>
<keyword evidence="4 6" id="KW-0802">TPR repeat</keyword>
<dbReference type="OrthoDB" id="5587616at2759"/>
<feature type="repeat" description="TPR" evidence="6">
    <location>
        <begin position="269"/>
        <end position="302"/>
    </location>
</feature>
<comment type="subcellular location">
    <subcellularLocation>
        <location evidence="1">Nucleus</location>
    </subcellularLocation>
</comment>
<evidence type="ECO:0000313" key="9">
    <source>
        <dbReference type="Proteomes" id="UP000695562"/>
    </source>
</evidence>
<dbReference type="SMART" id="SM00028">
    <property type="entry name" value="TPR"/>
    <property type="match status" value="2"/>
</dbReference>
<organism evidence="8 9">
    <name type="scientific">Polysphondylium violaceum</name>
    <dbReference type="NCBI Taxonomy" id="133409"/>
    <lineage>
        <taxon>Eukaryota</taxon>
        <taxon>Amoebozoa</taxon>
        <taxon>Evosea</taxon>
        <taxon>Eumycetozoa</taxon>
        <taxon>Dictyostelia</taxon>
        <taxon>Dictyosteliales</taxon>
        <taxon>Dictyosteliaceae</taxon>
        <taxon>Polysphondylium</taxon>
    </lineage>
</organism>
<reference evidence="8" key="1">
    <citation type="submission" date="2020-01" db="EMBL/GenBank/DDBJ databases">
        <title>Development of genomics and gene disruption for Polysphondylium violaceum indicates a role for the polyketide synthase stlB in stalk morphogenesis.</title>
        <authorList>
            <person name="Narita B."/>
            <person name="Kawabe Y."/>
            <person name="Kin K."/>
            <person name="Saito T."/>
            <person name="Gibbs R."/>
            <person name="Kuspa A."/>
            <person name="Muzny D."/>
            <person name="Queller D."/>
            <person name="Richards S."/>
            <person name="Strassman J."/>
            <person name="Sucgang R."/>
            <person name="Worley K."/>
            <person name="Schaap P."/>
        </authorList>
    </citation>
    <scope>NUCLEOTIDE SEQUENCE</scope>
    <source>
        <strain evidence="8">QSvi11</strain>
    </source>
</reference>
<evidence type="ECO:0000256" key="1">
    <source>
        <dbReference type="ARBA" id="ARBA00004123"/>
    </source>
</evidence>
<feature type="compositionally biased region" description="Low complexity" evidence="7">
    <location>
        <begin position="19"/>
        <end position="35"/>
    </location>
</feature>
<evidence type="ECO:0008006" key="10">
    <source>
        <dbReference type="Google" id="ProtNLM"/>
    </source>
</evidence>
<proteinExistence type="inferred from homology"/>
<dbReference type="PROSITE" id="PS50005">
    <property type="entry name" value="TPR"/>
    <property type="match status" value="1"/>
</dbReference>
<dbReference type="GO" id="GO:0034080">
    <property type="term" value="P:CENP-A containing chromatin assembly"/>
    <property type="evidence" value="ECO:0007669"/>
    <property type="project" value="TreeGrafter"/>
</dbReference>
<evidence type="ECO:0000313" key="8">
    <source>
        <dbReference type="EMBL" id="KAF2074002.1"/>
    </source>
</evidence>
<sequence>MEQPTIEPYEEETSPLKPSSTTTTTTSTSTTTTTTKNDDQLNDEEKALVEDAYSKEKVADMLSKDKDYSSACLLLAEALENLTGVYGQLSIKAAPLYVKYGNTLVLSYKTEESDFMDILGSKLKNVADKEKNESSGSVNTDGAVQPVPDDASEEETPDQTKDKEQQDGEEEGEGEGEGEGDDQEDKDKKQENEQIEEDASPIEAAWEIFETARIIYEKEGNRESEISEIHICLGGLCIDSENIDNAIEEYTKALNIREGAKNKNYREISETYYYLGLAYQLQNNTKKAEHNYRLAIDILTNLLNTKQKSLDSKPSDPTEENKIIDEIQDIKNVIADLQCTLDEVVPIDTSKEQVPKEFQQEQPTQPTFATSADKTPVKPGTPINHLGVVGKASIRKNLNDELKSESSNTTSTSTNTATTPTPKRRLEDLMGGMKAPEQGDKKQKKESPFDV</sequence>
<dbReference type="InterPro" id="IPR011990">
    <property type="entry name" value="TPR-like_helical_dom_sf"/>
</dbReference>
<feature type="region of interest" description="Disordered" evidence="7">
    <location>
        <begin position="351"/>
        <end position="385"/>
    </location>
</feature>
<evidence type="ECO:0000256" key="2">
    <source>
        <dbReference type="ARBA" id="ARBA00008402"/>
    </source>
</evidence>
<dbReference type="AlphaFoldDB" id="A0A8J4PUR6"/>
<dbReference type="InterPro" id="IPR051730">
    <property type="entry name" value="NASP-like"/>
</dbReference>
<feature type="region of interest" description="Disordered" evidence="7">
    <location>
        <begin position="1"/>
        <end position="42"/>
    </location>
</feature>
<dbReference type="InterPro" id="IPR019734">
    <property type="entry name" value="TPR_rpt"/>
</dbReference>
<keyword evidence="3" id="KW-0677">Repeat</keyword>
<feature type="compositionally biased region" description="Low complexity" evidence="7">
    <location>
        <begin position="406"/>
        <end position="421"/>
    </location>
</feature>
<name>A0A8J4PUR6_9MYCE</name>
<dbReference type="EMBL" id="AJWJ01000170">
    <property type="protein sequence ID" value="KAF2074002.1"/>
    <property type="molecule type" value="Genomic_DNA"/>
</dbReference>
<gene>
    <name evidence="8" type="ORF">CYY_004678</name>
</gene>
<dbReference type="GO" id="GO:0006335">
    <property type="term" value="P:DNA replication-dependent chromatin assembly"/>
    <property type="evidence" value="ECO:0007669"/>
    <property type="project" value="TreeGrafter"/>
</dbReference>
<evidence type="ECO:0000256" key="6">
    <source>
        <dbReference type="PROSITE-ProRule" id="PRU00339"/>
    </source>
</evidence>
<dbReference type="Pfam" id="PF13424">
    <property type="entry name" value="TPR_12"/>
    <property type="match status" value="1"/>
</dbReference>
<accession>A0A8J4PUR6</accession>
<evidence type="ECO:0000256" key="5">
    <source>
        <dbReference type="ARBA" id="ARBA00023242"/>
    </source>
</evidence>
<dbReference type="GO" id="GO:0005654">
    <property type="term" value="C:nucleoplasm"/>
    <property type="evidence" value="ECO:0007669"/>
    <property type="project" value="TreeGrafter"/>
</dbReference>
<comment type="caution">
    <text evidence="8">The sequence shown here is derived from an EMBL/GenBank/DDBJ whole genome shotgun (WGS) entry which is preliminary data.</text>
</comment>
<dbReference type="PANTHER" id="PTHR15081:SF1">
    <property type="entry name" value="NUCLEAR AUTOANTIGENIC SPERM PROTEIN"/>
    <property type="match status" value="1"/>
</dbReference>